<evidence type="ECO:0000313" key="5">
    <source>
        <dbReference type="Proteomes" id="UP000325785"/>
    </source>
</evidence>
<protein>
    <submittedName>
        <fullName evidence="4">Bacterial DNA-binding protein</fullName>
    </submittedName>
</protein>
<dbReference type="GO" id="GO:0030527">
    <property type="term" value="F:structural constituent of chromatin"/>
    <property type="evidence" value="ECO:0007669"/>
    <property type="project" value="InterPro"/>
</dbReference>
<evidence type="ECO:0000256" key="2">
    <source>
        <dbReference type="ARBA" id="ARBA00023125"/>
    </source>
</evidence>
<dbReference type="Proteomes" id="UP000325785">
    <property type="component" value="Chromosome"/>
</dbReference>
<sequence>MAARTTGSSKSKSSTPKKATSAKPARAATKPAPGSAAAKTAPDVVPDTTPTVVTSTELKKRELIDEVVTRSGVRKKFAKPAIEAMIDVLAEAIAEGREVNLQPFGKIKHQRTKDTSNARITVAKIRQSKTAGPALDPADRADDDKSNETVAEPAE</sequence>
<evidence type="ECO:0000256" key="1">
    <source>
        <dbReference type="ARBA" id="ARBA00010529"/>
    </source>
</evidence>
<feature type="region of interest" description="Disordered" evidence="3">
    <location>
        <begin position="125"/>
        <end position="155"/>
    </location>
</feature>
<dbReference type="RefSeq" id="WP_082647462.1">
    <property type="nucleotide sequence ID" value="NZ_CAXRJZ010000011.1"/>
</dbReference>
<dbReference type="GO" id="GO:0003677">
    <property type="term" value="F:DNA binding"/>
    <property type="evidence" value="ECO:0007669"/>
    <property type="project" value="UniProtKB-KW"/>
</dbReference>
<evidence type="ECO:0000256" key="3">
    <source>
        <dbReference type="SAM" id="MobiDB-lite"/>
    </source>
</evidence>
<dbReference type="EMBL" id="CP031598">
    <property type="protein sequence ID" value="QEW27392.1"/>
    <property type="molecule type" value="Genomic_DNA"/>
</dbReference>
<name>A0A5P3ADI5_9RHOB</name>
<dbReference type="InterPro" id="IPR010992">
    <property type="entry name" value="IHF-like_DNA-bd_dom_sf"/>
</dbReference>
<dbReference type="AlphaFoldDB" id="A0A5P3ADI5"/>
<accession>A0A5P3ADI5</accession>
<comment type="similarity">
    <text evidence="1">Belongs to the bacterial histone-like protein family.</text>
</comment>
<gene>
    <name evidence="4" type="ORF">RIdsm_03208</name>
</gene>
<dbReference type="KEGG" id="rid:RIdsm_03208"/>
<organism evidence="4 5">
    <name type="scientific">Roseovarius indicus</name>
    <dbReference type="NCBI Taxonomy" id="540747"/>
    <lineage>
        <taxon>Bacteria</taxon>
        <taxon>Pseudomonadati</taxon>
        <taxon>Pseudomonadota</taxon>
        <taxon>Alphaproteobacteria</taxon>
        <taxon>Rhodobacterales</taxon>
        <taxon>Roseobacteraceae</taxon>
        <taxon>Roseovarius</taxon>
    </lineage>
</organism>
<proteinExistence type="inferred from homology"/>
<dbReference type="InterPro" id="IPR000119">
    <property type="entry name" value="Hist_DNA-bd"/>
</dbReference>
<dbReference type="SUPFAM" id="SSF47729">
    <property type="entry name" value="IHF-like DNA-binding proteins"/>
    <property type="match status" value="1"/>
</dbReference>
<feature type="region of interest" description="Disordered" evidence="3">
    <location>
        <begin position="1"/>
        <end position="50"/>
    </location>
</feature>
<reference evidence="4 5" key="1">
    <citation type="submission" date="2018-08" db="EMBL/GenBank/DDBJ databases">
        <title>Genetic Globetrotter - A new plasmid hitch-hiking vast phylogenetic and geographic distances.</title>
        <authorList>
            <person name="Vollmers J."/>
            <person name="Petersen J."/>
        </authorList>
    </citation>
    <scope>NUCLEOTIDE SEQUENCE [LARGE SCALE GENOMIC DNA]</scope>
    <source>
        <strain evidence="4 5">DSM 26383</strain>
    </source>
</reference>
<dbReference type="Pfam" id="PF00216">
    <property type="entry name" value="Bac_DNA_binding"/>
    <property type="match status" value="1"/>
</dbReference>
<dbReference type="Gene3D" id="4.10.520.10">
    <property type="entry name" value="IHF-like DNA-binding proteins"/>
    <property type="match status" value="1"/>
</dbReference>
<evidence type="ECO:0000313" key="4">
    <source>
        <dbReference type="EMBL" id="QEW27392.1"/>
    </source>
</evidence>
<feature type="compositionally biased region" description="Basic and acidic residues" evidence="3">
    <location>
        <begin position="137"/>
        <end position="147"/>
    </location>
</feature>
<keyword evidence="2 4" id="KW-0238">DNA-binding</keyword>